<feature type="domain" description="GH18" evidence="10">
    <location>
        <begin position="26"/>
        <end position="414"/>
    </location>
</feature>
<evidence type="ECO:0000256" key="7">
    <source>
        <dbReference type="RuleBase" id="RU000489"/>
    </source>
</evidence>
<dbReference type="InterPro" id="IPR001223">
    <property type="entry name" value="Glyco_hydro18_cat"/>
</dbReference>
<keyword evidence="9" id="KW-0732">Signal</keyword>
<organism evidence="11 12">
    <name type="scientific">Tieghemiomyces parasiticus</name>
    <dbReference type="NCBI Taxonomy" id="78921"/>
    <lineage>
        <taxon>Eukaryota</taxon>
        <taxon>Fungi</taxon>
        <taxon>Fungi incertae sedis</taxon>
        <taxon>Zoopagomycota</taxon>
        <taxon>Kickxellomycotina</taxon>
        <taxon>Dimargaritomycetes</taxon>
        <taxon>Dimargaritales</taxon>
        <taxon>Dimargaritaceae</taxon>
        <taxon>Tieghemiomyces</taxon>
    </lineage>
</organism>
<evidence type="ECO:0000313" key="11">
    <source>
        <dbReference type="EMBL" id="KAJ1925917.1"/>
    </source>
</evidence>
<dbReference type="Pfam" id="PF00704">
    <property type="entry name" value="Glyco_hydro_18"/>
    <property type="match status" value="1"/>
</dbReference>
<evidence type="ECO:0000256" key="1">
    <source>
        <dbReference type="ARBA" id="ARBA00000822"/>
    </source>
</evidence>
<comment type="caution">
    <text evidence="11">The sequence shown here is derived from an EMBL/GenBank/DDBJ whole genome shotgun (WGS) entry which is preliminary data.</text>
</comment>
<dbReference type="PROSITE" id="PS51910">
    <property type="entry name" value="GH18_2"/>
    <property type="match status" value="1"/>
</dbReference>
<evidence type="ECO:0000256" key="9">
    <source>
        <dbReference type="SAM" id="SignalP"/>
    </source>
</evidence>
<accession>A0A9W8A854</accession>
<dbReference type="OrthoDB" id="76388at2759"/>
<dbReference type="PANTHER" id="PTHR11177:SF392">
    <property type="entry name" value="HAP41P"/>
    <property type="match status" value="1"/>
</dbReference>
<feature type="signal peptide" evidence="9">
    <location>
        <begin position="1"/>
        <end position="24"/>
    </location>
</feature>
<dbReference type="SMART" id="SM00636">
    <property type="entry name" value="Glyco_18"/>
    <property type="match status" value="1"/>
</dbReference>
<evidence type="ECO:0000256" key="8">
    <source>
        <dbReference type="RuleBase" id="RU004453"/>
    </source>
</evidence>
<keyword evidence="12" id="KW-1185">Reference proteome</keyword>
<dbReference type="InterPro" id="IPR017853">
    <property type="entry name" value="GH"/>
</dbReference>
<evidence type="ECO:0000313" key="12">
    <source>
        <dbReference type="Proteomes" id="UP001150569"/>
    </source>
</evidence>
<dbReference type="Gene3D" id="3.20.20.80">
    <property type="entry name" value="Glycosidases"/>
    <property type="match status" value="1"/>
</dbReference>
<reference evidence="11" key="1">
    <citation type="submission" date="2022-07" db="EMBL/GenBank/DDBJ databases">
        <title>Phylogenomic reconstructions and comparative analyses of Kickxellomycotina fungi.</title>
        <authorList>
            <person name="Reynolds N.K."/>
            <person name="Stajich J.E."/>
            <person name="Barry K."/>
            <person name="Grigoriev I.V."/>
            <person name="Crous P."/>
            <person name="Smith M.E."/>
        </authorList>
    </citation>
    <scope>NUCLEOTIDE SEQUENCE</scope>
    <source>
        <strain evidence="11">RSA 861</strain>
    </source>
</reference>
<comment type="catalytic activity">
    <reaction evidence="1">
        <text>Random endo-hydrolysis of N-acetyl-beta-D-glucosaminide (1-&gt;4)-beta-linkages in chitin and chitodextrins.</text>
        <dbReference type="EC" id="3.2.1.14"/>
    </reaction>
</comment>
<evidence type="ECO:0000259" key="10">
    <source>
        <dbReference type="PROSITE" id="PS51910"/>
    </source>
</evidence>
<dbReference type="InterPro" id="IPR029070">
    <property type="entry name" value="Chitinase_insertion_sf"/>
</dbReference>
<dbReference type="InterPro" id="IPR050314">
    <property type="entry name" value="Glycosyl_Hydrlase_18"/>
</dbReference>
<evidence type="ECO:0000256" key="5">
    <source>
        <dbReference type="ARBA" id="ARBA00023295"/>
    </source>
</evidence>
<dbReference type="GO" id="GO:0005576">
    <property type="term" value="C:extracellular region"/>
    <property type="evidence" value="ECO:0007669"/>
    <property type="project" value="TreeGrafter"/>
</dbReference>
<evidence type="ECO:0000256" key="4">
    <source>
        <dbReference type="ARBA" id="ARBA00023277"/>
    </source>
</evidence>
<dbReference type="GO" id="GO:0006032">
    <property type="term" value="P:chitin catabolic process"/>
    <property type="evidence" value="ECO:0007669"/>
    <property type="project" value="UniProtKB-KW"/>
</dbReference>
<evidence type="ECO:0000256" key="2">
    <source>
        <dbReference type="ARBA" id="ARBA00022801"/>
    </source>
</evidence>
<protein>
    <recommendedName>
        <fullName evidence="10">GH18 domain-containing protein</fullName>
    </recommendedName>
</protein>
<dbReference type="PANTHER" id="PTHR11177">
    <property type="entry name" value="CHITINASE"/>
    <property type="match status" value="1"/>
</dbReference>
<dbReference type="GO" id="GO:0008843">
    <property type="term" value="F:endochitinase activity"/>
    <property type="evidence" value="ECO:0007669"/>
    <property type="project" value="UniProtKB-EC"/>
</dbReference>
<dbReference type="GO" id="GO:0008061">
    <property type="term" value="F:chitin binding"/>
    <property type="evidence" value="ECO:0007669"/>
    <property type="project" value="InterPro"/>
</dbReference>
<dbReference type="SUPFAM" id="SSF54556">
    <property type="entry name" value="Chitinase insertion domain"/>
    <property type="match status" value="1"/>
</dbReference>
<dbReference type="EMBL" id="JANBPT010000201">
    <property type="protein sequence ID" value="KAJ1925917.1"/>
    <property type="molecule type" value="Genomic_DNA"/>
</dbReference>
<keyword evidence="5 7" id="KW-0326">Glycosidase</keyword>
<dbReference type="InterPro" id="IPR001579">
    <property type="entry name" value="Glyco_hydro_18_chit_AS"/>
</dbReference>
<dbReference type="PROSITE" id="PS01095">
    <property type="entry name" value="GH18_1"/>
    <property type="match status" value="1"/>
</dbReference>
<evidence type="ECO:0000256" key="3">
    <source>
        <dbReference type="ARBA" id="ARBA00023024"/>
    </source>
</evidence>
<keyword evidence="2 7" id="KW-0378">Hydrolase</keyword>
<comment type="similarity">
    <text evidence="8">Belongs to the glycosyl hydrolase 18 family.</text>
</comment>
<keyword evidence="4" id="KW-0119">Carbohydrate metabolism</keyword>
<feature type="chain" id="PRO_5040960462" description="GH18 domain-containing protein" evidence="9">
    <location>
        <begin position="25"/>
        <end position="425"/>
    </location>
</feature>
<proteinExistence type="inferred from homology"/>
<keyword evidence="6" id="KW-0624">Polysaccharide degradation</keyword>
<dbReference type="Proteomes" id="UP001150569">
    <property type="component" value="Unassembled WGS sequence"/>
</dbReference>
<keyword evidence="3" id="KW-0146">Chitin degradation</keyword>
<dbReference type="Gene3D" id="3.10.50.10">
    <property type="match status" value="1"/>
</dbReference>
<dbReference type="GO" id="GO:0000272">
    <property type="term" value="P:polysaccharide catabolic process"/>
    <property type="evidence" value="ECO:0007669"/>
    <property type="project" value="UniProtKB-KW"/>
</dbReference>
<dbReference type="SUPFAM" id="SSF51445">
    <property type="entry name" value="(Trans)glycosidases"/>
    <property type="match status" value="1"/>
</dbReference>
<sequence>MRFFTPLALLAASLTALVTPLVAAKPEVVVYYADWSSANMPPETIQWSKITRLNYAFVVLDGEQNMAVGTPELLTKVVTLAHQNKVKVNLAIGGWSGSGNFSTMVATEATRSRTITNMLALVDQYNLDGLDVDWEYPGRMGAPCNIVDEANDSPNFLIFLNALRAALDAKYTPAGSKLITMAVRVDPFDVNGAPMTDVSAFAKSIDFIQVMAYDIYGAFSPTTGPNAPFQCDVAQKGQYSYVQSIQAWIAAGFPANKIIAGLPFYGRAMQAAEAMDGTTQYVPQVKTVIAGDKDDAVYQSACLKDPAQFSTVWKYRQLRAQGLVNADNTAGTGWTRYWDETSKTPWLYNAANKTMISYDDTQSITIKVQWALGASGTQAAGLPASPQVAGVQVWELSQDNGELLDSINKAISGLPRPKCKPRKLS</sequence>
<name>A0A9W8A854_9FUNG</name>
<evidence type="ECO:0000256" key="6">
    <source>
        <dbReference type="ARBA" id="ARBA00023326"/>
    </source>
</evidence>
<dbReference type="AlphaFoldDB" id="A0A9W8A854"/>
<gene>
    <name evidence="11" type="ORF">IWQ60_004257</name>
</gene>
<dbReference type="InterPro" id="IPR011583">
    <property type="entry name" value="Chitinase_II/V-like_cat"/>
</dbReference>